<dbReference type="AlphaFoldDB" id="A0AAV6U0P0"/>
<evidence type="ECO:0000259" key="3">
    <source>
        <dbReference type="SMART" id="SM00829"/>
    </source>
</evidence>
<protein>
    <recommendedName>
        <fullName evidence="1">15-oxoprostaglandin 13-reductase</fullName>
        <ecNumber evidence="1">1.3.1.48</ecNumber>
    </recommendedName>
</protein>
<feature type="domain" description="Enoyl reductase (ER)" evidence="3">
    <location>
        <begin position="7"/>
        <end position="238"/>
    </location>
</feature>
<dbReference type="PROSITE" id="PS01162">
    <property type="entry name" value="QOR_ZETA_CRYSTAL"/>
    <property type="match status" value="1"/>
</dbReference>
<dbReference type="GO" id="GO:0008270">
    <property type="term" value="F:zinc ion binding"/>
    <property type="evidence" value="ECO:0007669"/>
    <property type="project" value="InterPro"/>
</dbReference>
<dbReference type="InterPro" id="IPR051397">
    <property type="entry name" value="Zn-ADH-like_protein"/>
</dbReference>
<dbReference type="InterPro" id="IPR036291">
    <property type="entry name" value="NAD(P)-bd_dom_sf"/>
</dbReference>
<organism evidence="4 5">
    <name type="scientific">Oedothorax gibbosus</name>
    <dbReference type="NCBI Taxonomy" id="931172"/>
    <lineage>
        <taxon>Eukaryota</taxon>
        <taxon>Metazoa</taxon>
        <taxon>Ecdysozoa</taxon>
        <taxon>Arthropoda</taxon>
        <taxon>Chelicerata</taxon>
        <taxon>Arachnida</taxon>
        <taxon>Araneae</taxon>
        <taxon>Araneomorphae</taxon>
        <taxon>Entelegynae</taxon>
        <taxon>Araneoidea</taxon>
        <taxon>Linyphiidae</taxon>
        <taxon>Erigoninae</taxon>
        <taxon>Oedothorax</taxon>
    </lineage>
</organism>
<dbReference type="Pfam" id="PF00107">
    <property type="entry name" value="ADH_zinc_N"/>
    <property type="match status" value="1"/>
</dbReference>
<reference evidence="4 5" key="1">
    <citation type="journal article" date="2022" name="Nat. Ecol. Evol.">
        <title>A masculinizing supergene underlies an exaggerated male reproductive morph in a spider.</title>
        <authorList>
            <person name="Hendrickx F."/>
            <person name="De Corte Z."/>
            <person name="Sonet G."/>
            <person name="Van Belleghem S.M."/>
            <person name="Kostlbacher S."/>
            <person name="Vangestel C."/>
        </authorList>
    </citation>
    <scope>NUCLEOTIDE SEQUENCE [LARGE SCALE GENOMIC DNA]</scope>
    <source>
        <strain evidence="4">W744_W776</strain>
    </source>
</reference>
<comment type="caution">
    <text evidence="4">The sequence shown here is derived from an EMBL/GenBank/DDBJ whole genome shotgun (WGS) entry which is preliminary data.</text>
</comment>
<dbReference type="GO" id="GO:0047522">
    <property type="term" value="F:15-oxoprostaglandin 13-reductase [NAD(P)+] activity"/>
    <property type="evidence" value="ECO:0007669"/>
    <property type="project" value="UniProtKB-EC"/>
</dbReference>
<dbReference type="InterPro" id="IPR002364">
    <property type="entry name" value="Quin_OxRdtase/zeta-crystal_CS"/>
</dbReference>
<dbReference type="Gene3D" id="3.40.50.720">
    <property type="entry name" value="NAD(P)-binding Rossmann-like Domain"/>
    <property type="match status" value="1"/>
</dbReference>
<dbReference type="GO" id="GO:0005739">
    <property type="term" value="C:mitochondrion"/>
    <property type="evidence" value="ECO:0007669"/>
    <property type="project" value="TreeGrafter"/>
</dbReference>
<keyword evidence="5" id="KW-1185">Reference proteome</keyword>
<evidence type="ECO:0000313" key="5">
    <source>
        <dbReference type="Proteomes" id="UP000827092"/>
    </source>
</evidence>
<dbReference type="PANTHER" id="PTHR43677">
    <property type="entry name" value="SHORT-CHAIN DEHYDROGENASE/REDUCTASE"/>
    <property type="match status" value="1"/>
</dbReference>
<dbReference type="FunFam" id="3.40.50.720:FF:000121">
    <property type="entry name" value="Prostaglandin reductase 2"/>
    <property type="match status" value="1"/>
</dbReference>
<dbReference type="SUPFAM" id="SSF51735">
    <property type="entry name" value="NAD(P)-binding Rossmann-fold domains"/>
    <property type="match status" value="1"/>
</dbReference>
<evidence type="ECO:0000313" key="4">
    <source>
        <dbReference type="EMBL" id="KAG8177599.1"/>
    </source>
</evidence>
<gene>
    <name evidence="4" type="ORF">JTE90_024199</name>
</gene>
<dbReference type="InterPro" id="IPR013149">
    <property type="entry name" value="ADH-like_C"/>
</dbReference>
<dbReference type="Proteomes" id="UP000827092">
    <property type="component" value="Unassembled WGS sequence"/>
</dbReference>
<evidence type="ECO:0000256" key="2">
    <source>
        <dbReference type="ARBA" id="ARBA00023002"/>
    </source>
</evidence>
<dbReference type="SMART" id="SM00829">
    <property type="entry name" value="PKS_ER"/>
    <property type="match status" value="1"/>
</dbReference>
<keyword evidence="2" id="KW-0560">Oxidoreductase</keyword>
<sequence>MEPQRIYLNSDLPISLRAYRTSPINEQEIQKQVNEMLDMRARIVAGEKVLITSAAGGVGHIAVQWAKAAECHVIGTCSSEEKEQVLKELGCDRIINYKQEDVAGVLAKEYEGGVDVVWETIGGEMLETCLANLAQNGRIVIVGGISSYKNANAVSSKMDVPSIVLAKAASLLGFRRGSYRECFSTYFKHLTQHFQEGKLKTIIDNGEKSTGNEFFGMEGIIRGVEYLQSGKSIGKVVARLH</sequence>
<dbReference type="InterPro" id="IPR020843">
    <property type="entry name" value="ER"/>
</dbReference>
<name>A0AAV6U0P0_9ARAC</name>
<dbReference type="EC" id="1.3.1.48" evidence="1"/>
<dbReference type="PANTHER" id="PTHR43677:SF3">
    <property type="entry name" value="PROSTAGLANDIN REDUCTASE 3"/>
    <property type="match status" value="1"/>
</dbReference>
<evidence type="ECO:0000256" key="1">
    <source>
        <dbReference type="ARBA" id="ARBA00011981"/>
    </source>
</evidence>
<proteinExistence type="predicted"/>
<dbReference type="EMBL" id="JAFNEN010000770">
    <property type="protein sequence ID" value="KAG8177599.1"/>
    <property type="molecule type" value="Genomic_DNA"/>
</dbReference>
<accession>A0AAV6U0P0</accession>